<keyword evidence="2" id="KW-1185">Reference proteome</keyword>
<reference evidence="1 2" key="1">
    <citation type="submission" date="2020-12" db="EMBL/GenBank/DDBJ databases">
        <title>Novel Thalassolituus-related marine hydrocarbonoclastic bacteria mediated algae-derived hydrocarbons mineralization in twilight zone of the northern South China Sea.</title>
        <authorList>
            <person name="Dong C."/>
        </authorList>
    </citation>
    <scope>NUCLEOTIDE SEQUENCE [LARGE SCALE GENOMIC DNA]</scope>
    <source>
        <strain evidence="1 2">IMCC1826</strain>
    </source>
</reference>
<proteinExistence type="predicted"/>
<protein>
    <submittedName>
        <fullName evidence="1">DUF2947 domain-containing protein</fullName>
    </submittedName>
</protein>
<evidence type="ECO:0000313" key="1">
    <source>
        <dbReference type="EMBL" id="MCA6063244.1"/>
    </source>
</evidence>
<organism evidence="1 2">
    <name type="scientific">Thalassolituus marinus</name>
    <dbReference type="NCBI Taxonomy" id="671053"/>
    <lineage>
        <taxon>Bacteria</taxon>
        <taxon>Pseudomonadati</taxon>
        <taxon>Pseudomonadota</taxon>
        <taxon>Gammaproteobacteria</taxon>
        <taxon>Oceanospirillales</taxon>
        <taxon>Oceanospirillaceae</taxon>
        <taxon>Thalassolituus</taxon>
    </lineage>
</organism>
<name>A0ABS7ZNG7_9GAMM</name>
<dbReference type="EMBL" id="JAEDAH010000031">
    <property type="protein sequence ID" value="MCA6063244.1"/>
    <property type="molecule type" value="Genomic_DNA"/>
</dbReference>
<dbReference type="RefSeq" id="WP_225673060.1">
    <property type="nucleotide sequence ID" value="NZ_JAEDAH010000031.1"/>
</dbReference>
<accession>A0ABS7ZNG7</accession>
<dbReference type="Proteomes" id="UP000714380">
    <property type="component" value="Unassembled WGS sequence"/>
</dbReference>
<gene>
    <name evidence="1" type="ORF">I9W95_06440</name>
</gene>
<comment type="caution">
    <text evidence="1">The sequence shown here is derived from an EMBL/GenBank/DDBJ whole genome shotgun (WGS) entry which is preliminary data.</text>
</comment>
<dbReference type="Pfam" id="PF11163">
    <property type="entry name" value="DUF2947"/>
    <property type="match status" value="1"/>
</dbReference>
<sequence length="159" mass="18870">MNYQNWSDYKQGWVFRHRELPVPEETLADIRPLAEADANQFWRQHISKEASHASHFMNDDWPARNGVWTDQGDWQGPWDADSNELPELMAAHLSWDDNTQVFFCYSVDHIVHTSWKTLRLHWKNFLFYDDEPILIARKRQQTVRFHSDGTFDIGIRPAG</sequence>
<dbReference type="InterPro" id="IPR021334">
    <property type="entry name" value="DUF2947"/>
</dbReference>
<evidence type="ECO:0000313" key="2">
    <source>
        <dbReference type="Proteomes" id="UP000714380"/>
    </source>
</evidence>